<feature type="region of interest" description="Disordered" evidence="1">
    <location>
        <begin position="135"/>
        <end position="167"/>
    </location>
</feature>
<dbReference type="EMBL" id="JAGDFM010000410">
    <property type="protein sequence ID" value="KAG7378602.1"/>
    <property type="molecule type" value="Genomic_DNA"/>
</dbReference>
<accession>A0A8T1VBF7</accession>
<name>A0A8T1VBF7_9STRA</name>
<reference evidence="2" key="1">
    <citation type="submission" date="2021-02" db="EMBL/GenBank/DDBJ databases">
        <authorList>
            <person name="Palmer J.M."/>
        </authorList>
    </citation>
    <scope>NUCLEOTIDE SEQUENCE</scope>
    <source>
        <strain evidence="2">SCRP734</strain>
    </source>
</reference>
<keyword evidence="3" id="KW-1185">Reference proteome</keyword>
<proteinExistence type="predicted"/>
<dbReference type="Proteomes" id="UP000694044">
    <property type="component" value="Unassembled WGS sequence"/>
</dbReference>
<organism evidence="2 3">
    <name type="scientific">Phytophthora pseudosyringae</name>
    <dbReference type="NCBI Taxonomy" id="221518"/>
    <lineage>
        <taxon>Eukaryota</taxon>
        <taxon>Sar</taxon>
        <taxon>Stramenopiles</taxon>
        <taxon>Oomycota</taxon>
        <taxon>Peronosporomycetes</taxon>
        <taxon>Peronosporales</taxon>
        <taxon>Peronosporaceae</taxon>
        <taxon>Phytophthora</taxon>
    </lineage>
</organism>
<evidence type="ECO:0000256" key="1">
    <source>
        <dbReference type="SAM" id="MobiDB-lite"/>
    </source>
</evidence>
<evidence type="ECO:0000313" key="3">
    <source>
        <dbReference type="Proteomes" id="UP000694044"/>
    </source>
</evidence>
<evidence type="ECO:0000313" key="2">
    <source>
        <dbReference type="EMBL" id="KAG7378602.1"/>
    </source>
</evidence>
<dbReference type="AlphaFoldDB" id="A0A8T1VBF7"/>
<dbReference type="OrthoDB" id="124247at2759"/>
<protein>
    <submittedName>
        <fullName evidence="2">Uncharacterized protein</fullName>
    </submittedName>
</protein>
<gene>
    <name evidence="2" type="ORF">PHYPSEUDO_009885</name>
</gene>
<comment type="caution">
    <text evidence="2">The sequence shown here is derived from an EMBL/GenBank/DDBJ whole genome shotgun (WGS) entry which is preliminary data.</text>
</comment>
<sequence length="219" mass="24567">MSGLPASKPLITPDQFQRVTSKKYIERCDAKVTALQRKPPGLAEKEKTVEIPRVGVLTLEWVRKIDFAIQLPAHGTVVYNDEMPSMCKGQWSTGGMTPPTTYDWIATKMLRVNTCALIITHNRTKRDEPMCRIEAAPSGSATPNIVKRTGRRRLDSKDGRKISNRSVLKDELTAGRAKSEPNRTAHYSICRVESTLTMAVTDKRNEDSVDEQTSAKYFN</sequence>
<feature type="compositionally biased region" description="Basic and acidic residues" evidence="1">
    <location>
        <begin position="152"/>
        <end position="167"/>
    </location>
</feature>